<dbReference type="PROSITE" id="PS51198">
    <property type="entry name" value="UVRD_HELICASE_ATP_BIND"/>
    <property type="match status" value="1"/>
</dbReference>
<keyword evidence="6 8" id="KW-0067">ATP-binding</keyword>
<dbReference type="OrthoDB" id="6513042at2759"/>
<dbReference type="CDD" id="cd18042">
    <property type="entry name" value="DEXXQc_SETX"/>
    <property type="match status" value="1"/>
</dbReference>
<dbReference type="STRING" id="294746.A5DFU8"/>
<dbReference type="PANTHER" id="PTHR10887:SF495">
    <property type="entry name" value="HELICASE SENATAXIN ISOFORM X1-RELATED"/>
    <property type="match status" value="1"/>
</dbReference>
<dbReference type="GO" id="GO:0005524">
    <property type="term" value="F:ATP binding"/>
    <property type="evidence" value="ECO:0007669"/>
    <property type="project" value="UniProtKB-UniRule"/>
</dbReference>
<dbReference type="EMBL" id="CH408156">
    <property type="protein sequence ID" value="EDK38051.2"/>
    <property type="molecule type" value="Genomic_DNA"/>
</dbReference>
<feature type="region of interest" description="Disordered" evidence="10">
    <location>
        <begin position="351"/>
        <end position="410"/>
    </location>
</feature>
<name>A5DFU8_PICGU</name>
<dbReference type="SUPFAM" id="SSF52540">
    <property type="entry name" value="P-loop containing nucleoside triphosphate hydrolases"/>
    <property type="match status" value="1"/>
</dbReference>
<feature type="compositionally biased region" description="Polar residues" evidence="10">
    <location>
        <begin position="1328"/>
        <end position="1337"/>
    </location>
</feature>
<dbReference type="CDD" id="cd18808">
    <property type="entry name" value="SF1_C_Upf1"/>
    <property type="match status" value="1"/>
</dbReference>
<evidence type="ECO:0000313" key="12">
    <source>
        <dbReference type="EMBL" id="EDK38051.2"/>
    </source>
</evidence>
<feature type="compositionally biased region" description="Polar residues" evidence="10">
    <location>
        <begin position="1230"/>
        <end position="1243"/>
    </location>
</feature>
<comment type="similarity">
    <text evidence="2">Belongs to the DNA2/NAM7 helicase family.</text>
</comment>
<protein>
    <recommendedName>
        <fullName evidence="11">UvrD-like helicase ATP-binding domain-containing protein</fullName>
    </recommendedName>
</protein>
<sequence>MNYVPYSTTRMLKQVSGPAFSRLCCQHSSLISYTRCFDVGVGGRFEAIQALLTCSISQTLNAVSTNLSKLAQLEAFESCPKTVRILMDVFKALTDPLNDLLSFSNHPGGKEGGASDIRKLWSSSWLFLEMIYKRTLAWANFYHLDQLIEFARDTLDLSHIILDSFRLVLQSINESMGNSLFSVFFNAFNSMIVWLRLGDPALLNSCVELVFKGFALAKDLQYSIDDAFIESFARYGAKAKKFNNKLSDQQRLKILSTAKEFNYDLVESIIVDVQKQRSKEGNPLKSKTPSASPTPESVQVPTRYGYQMNGPKQQSLTKFGVITSQPPVAPPPPQTQFKSASLEAIRQDLSENRTQQVRPHNSKPTVVAPPRQAGFNPRKVQPVVGRSLNSLKRKKDSDSEDDGDDDDDVDVSDLFVEKKKKAKIVELDINGRPVVKPSQLSKVDQKRKEEDNMRMRLNVNLKPLYSTILKWNFGSSDIYPTADTERYKETKGKYEDVKDYVKAMEPLLMLECWQGIISSKETSQESPFPMLVGSRTSVDGFFDVYASIEKKVLNDRKITDSDLLVLSYMDNALQRSEKELATHIKSSKSTTCLAKVREIKSANADYADVTLRVFPQGTMMGVLTPKSVVIGMKVMQMITIEREYSSLRGLEYYNLCPAILRAFPTGPIEVPKQKLNDVMNNYKVNESQANAIISTHNRSGFSLIQGPPGTGKTKTILGIVGYNLSQDVPSGLIEVDGQQGKPQTSSKILVCAPSNAAVDELVVRLRDGVFNFKGERITPSVVRLGRSDAVNSAVRDLTLEELVDKQLQTTVQHVARDPEVRAEHTKLVKERDSLRQSLQSTTLSDEEFTQMESRLREVNKKRNELAKKLDEQRENAAVAYRSRELERRQLQAKILNTSQIICSTLSGSAHDFLASLGITFEKVIIDEACQCVELSAIIPLRYGCTKCIMVGDPKQLPPTVLSQTAASLNYDKSLFVRMQEQFPDSAYLLDVQYRMHPDISRFPSAEFYRSRLHDGAGMLEKNTRPWHSEVPFSPYRFFDIVGKHQQHESSRSLYNRAEAQVVLEMVDHLMYMLPPKEFRGRIGVISPYKEQIRTLKDIFAKKYGRQIWNEVDFNTVDGYQGQEKEIIIMSCVRASETGNVGFLSDVRRMNVALTRARTTLWILGNQKSLMRNKVWSRLLQDASDRGLVSKAQPGFLKHGVNGIKKAQRQHTSKTNTLSSNDRSESDVISEPSSQVKAAHPSSNQMATAIVDKNKAVMDSSITSKTHDTNQEPKLKSSIFNQNQEKQKNSSEAMQGDPMNAIKKPYVAVSKPPPPKENENLIQSDERNASNIKPTTSGVLPKPKPKQAPSIFINNRKRRK</sequence>
<dbReference type="InterPro" id="IPR014016">
    <property type="entry name" value="UvrD-like_ATP-bd"/>
</dbReference>
<accession>A5DFU8</accession>
<feature type="compositionally biased region" description="Polar residues" evidence="10">
    <location>
        <begin position="352"/>
        <end position="364"/>
    </location>
</feature>
<evidence type="ECO:0000256" key="3">
    <source>
        <dbReference type="ARBA" id="ARBA00022741"/>
    </source>
</evidence>
<dbReference type="InterPro" id="IPR045055">
    <property type="entry name" value="DNA2/NAM7-like"/>
</dbReference>
<feature type="region of interest" description="Disordered" evidence="10">
    <location>
        <begin position="1198"/>
        <end position="1243"/>
    </location>
</feature>
<dbReference type="InParanoid" id="A5DFU8"/>
<feature type="compositionally biased region" description="Polar residues" evidence="10">
    <location>
        <begin position="285"/>
        <end position="300"/>
    </location>
</feature>
<dbReference type="GO" id="GO:0003678">
    <property type="term" value="F:DNA helicase activity"/>
    <property type="evidence" value="ECO:0007669"/>
    <property type="project" value="UniProtKB-ARBA"/>
</dbReference>
<dbReference type="InterPro" id="IPR047187">
    <property type="entry name" value="SF1_C_Upf1"/>
</dbReference>
<dbReference type="PANTHER" id="PTHR10887">
    <property type="entry name" value="DNA2/NAM7 HELICASE FAMILY"/>
    <property type="match status" value="1"/>
</dbReference>
<keyword evidence="3 8" id="KW-0547">Nucleotide-binding</keyword>
<dbReference type="RefSeq" id="XP_001486478.2">
    <property type="nucleotide sequence ID" value="XM_001486428.1"/>
</dbReference>
<organism evidence="12 13">
    <name type="scientific">Meyerozyma guilliermondii (strain ATCC 6260 / CBS 566 / DSM 6381 / JCM 1539 / NBRC 10279 / NRRL Y-324)</name>
    <name type="common">Yeast</name>
    <name type="synonym">Candida guilliermondii</name>
    <dbReference type="NCBI Taxonomy" id="294746"/>
    <lineage>
        <taxon>Eukaryota</taxon>
        <taxon>Fungi</taxon>
        <taxon>Dikarya</taxon>
        <taxon>Ascomycota</taxon>
        <taxon>Saccharomycotina</taxon>
        <taxon>Pichiomycetes</taxon>
        <taxon>Debaryomycetaceae</taxon>
        <taxon>Meyerozyma</taxon>
    </lineage>
</organism>
<dbReference type="Gene3D" id="3.40.50.300">
    <property type="entry name" value="P-loop containing nucleotide triphosphate hydrolases"/>
    <property type="match status" value="2"/>
</dbReference>
<dbReference type="GO" id="GO:0006369">
    <property type="term" value="P:termination of RNA polymerase II transcription"/>
    <property type="evidence" value="ECO:0007669"/>
    <property type="project" value="TreeGrafter"/>
</dbReference>
<dbReference type="GO" id="GO:0005694">
    <property type="term" value="C:chromosome"/>
    <property type="evidence" value="ECO:0007669"/>
    <property type="project" value="UniProtKB-ARBA"/>
</dbReference>
<dbReference type="InterPro" id="IPR044340">
    <property type="entry name" value="Helicase_Sen1_1B_dom"/>
</dbReference>
<comment type="subcellular location">
    <subcellularLocation>
        <location evidence="1">Nucleus</location>
    </subcellularLocation>
</comment>
<keyword evidence="9" id="KW-0175">Coiled coil</keyword>
<dbReference type="Pfam" id="PF23576">
    <property type="entry name" value="SEN1_barrel"/>
    <property type="match status" value="1"/>
</dbReference>
<evidence type="ECO:0000256" key="5">
    <source>
        <dbReference type="ARBA" id="ARBA00022806"/>
    </source>
</evidence>
<dbReference type="OMA" id="IPLRYEC"/>
<dbReference type="eggNOG" id="KOG1801">
    <property type="taxonomic scope" value="Eukaryota"/>
</dbReference>
<feature type="compositionally biased region" description="Acidic residues" evidence="10">
    <location>
        <begin position="398"/>
        <end position="410"/>
    </location>
</feature>
<dbReference type="InterPro" id="IPR041679">
    <property type="entry name" value="DNA2/NAM7-like_C"/>
</dbReference>
<dbReference type="Pfam" id="PF13087">
    <property type="entry name" value="AAA_12"/>
    <property type="match status" value="1"/>
</dbReference>
<dbReference type="InterPro" id="IPR041677">
    <property type="entry name" value="DNA2/NAM7_AAA_11"/>
</dbReference>
<feature type="region of interest" description="Disordered" evidence="10">
    <location>
        <begin position="1282"/>
        <end position="1359"/>
    </location>
</feature>
<dbReference type="Pfam" id="PF13086">
    <property type="entry name" value="AAA_11"/>
    <property type="match status" value="1"/>
</dbReference>
<dbReference type="KEGG" id="pgu:PGUG_02149"/>
<keyword evidence="5 8" id="KW-0347">Helicase</keyword>
<feature type="region of interest" description="Disordered" evidence="10">
    <location>
        <begin position="277"/>
        <end position="311"/>
    </location>
</feature>
<dbReference type="InterPro" id="IPR024481">
    <property type="entry name" value="Helicase_Sen1_N"/>
</dbReference>
<dbReference type="FunCoup" id="A5DFU8">
    <property type="interactions" value="324"/>
</dbReference>
<dbReference type="GO" id="GO:0001147">
    <property type="term" value="F:transcription termination site sequence-specific DNA binding"/>
    <property type="evidence" value="ECO:0007669"/>
    <property type="project" value="TreeGrafter"/>
</dbReference>
<keyword evidence="4 8" id="KW-0378">Hydrolase</keyword>
<dbReference type="FunFam" id="3.40.50.300:FF:001152">
    <property type="entry name" value="tRNA-splicing endonuclease, putative"/>
    <property type="match status" value="1"/>
</dbReference>
<evidence type="ECO:0000256" key="8">
    <source>
        <dbReference type="PROSITE-ProRule" id="PRU00560"/>
    </source>
</evidence>
<evidence type="ECO:0000259" key="11">
    <source>
        <dbReference type="PROSITE" id="PS51198"/>
    </source>
</evidence>
<dbReference type="Pfam" id="PF12726">
    <property type="entry name" value="SEN1_N"/>
    <property type="match status" value="1"/>
</dbReference>
<dbReference type="Proteomes" id="UP000001997">
    <property type="component" value="Unassembled WGS sequence"/>
</dbReference>
<dbReference type="FunFam" id="3.40.50.300:FF:000326">
    <property type="entry name" value="P-loop containing nucleoside triphosphate hydrolase"/>
    <property type="match status" value="1"/>
</dbReference>
<dbReference type="InterPro" id="IPR056474">
    <property type="entry name" value="SEN1_barrel"/>
</dbReference>
<dbReference type="GO" id="GO:0016787">
    <property type="term" value="F:hydrolase activity"/>
    <property type="evidence" value="ECO:0007669"/>
    <property type="project" value="UniProtKB-UniRule"/>
</dbReference>
<dbReference type="InterPro" id="IPR027417">
    <property type="entry name" value="P-loop_NTPase"/>
</dbReference>
<evidence type="ECO:0000256" key="2">
    <source>
        <dbReference type="ARBA" id="ARBA00007913"/>
    </source>
</evidence>
<reference evidence="12 13" key="1">
    <citation type="journal article" date="2009" name="Nature">
        <title>Evolution of pathogenicity and sexual reproduction in eight Candida genomes.</title>
        <authorList>
            <person name="Butler G."/>
            <person name="Rasmussen M.D."/>
            <person name="Lin M.F."/>
            <person name="Santos M.A."/>
            <person name="Sakthikumar S."/>
            <person name="Munro C.A."/>
            <person name="Rheinbay E."/>
            <person name="Grabherr M."/>
            <person name="Forche A."/>
            <person name="Reedy J.L."/>
            <person name="Agrafioti I."/>
            <person name="Arnaud M.B."/>
            <person name="Bates S."/>
            <person name="Brown A.J."/>
            <person name="Brunke S."/>
            <person name="Costanzo M.C."/>
            <person name="Fitzpatrick D.A."/>
            <person name="de Groot P.W."/>
            <person name="Harris D."/>
            <person name="Hoyer L.L."/>
            <person name="Hube B."/>
            <person name="Klis F.M."/>
            <person name="Kodira C."/>
            <person name="Lennard N."/>
            <person name="Logue M.E."/>
            <person name="Martin R."/>
            <person name="Neiman A.M."/>
            <person name="Nikolaou E."/>
            <person name="Quail M.A."/>
            <person name="Quinn J."/>
            <person name="Santos M.C."/>
            <person name="Schmitzberger F.F."/>
            <person name="Sherlock G."/>
            <person name="Shah P."/>
            <person name="Silverstein K.A."/>
            <person name="Skrzypek M.S."/>
            <person name="Soll D."/>
            <person name="Staggs R."/>
            <person name="Stansfield I."/>
            <person name="Stumpf M.P."/>
            <person name="Sudbery P.E."/>
            <person name="Srikantha T."/>
            <person name="Zeng Q."/>
            <person name="Berman J."/>
            <person name="Berriman M."/>
            <person name="Heitman J."/>
            <person name="Gow N.A."/>
            <person name="Lorenz M.C."/>
            <person name="Birren B.W."/>
            <person name="Kellis M."/>
            <person name="Cuomo C.A."/>
        </authorList>
    </citation>
    <scope>NUCLEOTIDE SEQUENCE [LARGE SCALE GENOMIC DNA]</scope>
    <source>
        <strain evidence="13">ATCC 6260 / CBS 566 / DSM 6381 / JCM 1539 / NBRC 10279 / NRRL Y-324</strain>
    </source>
</reference>
<proteinExistence type="inferred from homology"/>
<evidence type="ECO:0000256" key="7">
    <source>
        <dbReference type="ARBA" id="ARBA00023242"/>
    </source>
</evidence>
<evidence type="ECO:0000256" key="4">
    <source>
        <dbReference type="ARBA" id="ARBA00022801"/>
    </source>
</evidence>
<evidence type="ECO:0000313" key="13">
    <source>
        <dbReference type="Proteomes" id="UP000001997"/>
    </source>
</evidence>
<dbReference type="HOGENOM" id="CLU_000459_1_1_1"/>
<keyword evidence="7" id="KW-0539">Nucleus</keyword>
<dbReference type="VEuPathDB" id="FungiDB:PGUG_02149"/>
<feature type="binding site" evidence="8">
    <location>
        <begin position="706"/>
        <end position="713"/>
    </location>
    <ligand>
        <name>ATP</name>
        <dbReference type="ChEBI" id="CHEBI:30616"/>
    </ligand>
</feature>
<feature type="compositionally biased region" description="Basic and acidic residues" evidence="10">
    <location>
        <begin position="1313"/>
        <end position="1327"/>
    </location>
</feature>
<dbReference type="GeneID" id="5128460"/>
<gene>
    <name evidence="12" type="ORF">PGUG_02149</name>
</gene>
<evidence type="ECO:0000256" key="6">
    <source>
        <dbReference type="ARBA" id="ARBA00022840"/>
    </source>
</evidence>
<feature type="coiled-coil region" evidence="9">
    <location>
        <begin position="848"/>
        <end position="875"/>
    </location>
</feature>
<evidence type="ECO:0000256" key="1">
    <source>
        <dbReference type="ARBA" id="ARBA00004123"/>
    </source>
</evidence>
<dbReference type="CDD" id="cd21408">
    <property type="entry name" value="1B_Sen1p-like"/>
    <property type="match status" value="1"/>
</dbReference>
<keyword evidence="13" id="KW-1185">Reference proteome</keyword>
<dbReference type="GO" id="GO:0016604">
    <property type="term" value="C:nuclear body"/>
    <property type="evidence" value="ECO:0007669"/>
    <property type="project" value="TreeGrafter"/>
</dbReference>
<feature type="domain" description="UvrD-like helicase ATP-binding" evidence="11">
    <location>
        <begin position="685"/>
        <end position="1011"/>
    </location>
</feature>
<evidence type="ECO:0000256" key="10">
    <source>
        <dbReference type="SAM" id="MobiDB-lite"/>
    </source>
</evidence>
<evidence type="ECO:0000256" key="9">
    <source>
        <dbReference type="SAM" id="Coils"/>
    </source>
</evidence>